<name>G5B0B6_HETGA</name>
<evidence type="ECO:0000313" key="2">
    <source>
        <dbReference type="EMBL" id="EHB02727.1"/>
    </source>
</evidence>
<feature type="compositionally biased region" description="Basic and acidic residues" evidence="1">
    <location>
        <begin position="46"/>
        <end position="58"/>
    </location>
</feature>
<dbReference type="Proteomes" id="UP000006813">
    <property type="component" value="Unassembled WGS sequence"/>
</dbReference>
<dbReference type="InParanoid" id="G5B0B6"/>
<accession>G5B0B6</accession>
<feature type="compositionally biased region" description="Polar residues" evidence="1">
    <location>
        <begin position="72"/>
        <end position="81"/>
    </location>
</feature>
<feature type="compositionally biased region" description="Polar residues" evidence="1">
    <location>
        <begin position="98"/>
        <end position="113"/>
    </location>
</feature>
<gene>
    <name evidence="2" type="ORF">GW7_01230</name>
</gene>
<feature type="region of interest" description="Disordered" evidence="1">
    <location>
        <begin position="1"/>
        <end position="158"/>
    </location>
</feature>
<evidence type="ECO:0000313" key="3">
    <source>
        <dbReference type="Proteomes" id="UP000006813"/>
    </source>
</evidence>
<dbReference type="EMBL" id="JH167805">
    <property type="protein sequence ID" value="EHB02727.1"/>
    <property type="molecule type" value="Genomic_DNA"/>
</dbReference>
<proteinExistence type="predicted"/>
<reference evidence="2 3" key="1">
    <citation type="journal article" date="2011" name="Nature">
        <title>Genome sequencing reveals insights into physiology and longevity of the naked mole rat.</title>
        <authorList>
            <person name="Kim E.B."/>
            <person name="Fang X."/>
            <person name="Fushan A.A."/>
            <person name="Huang Z."/>
            <person name="Lobanov A.V."/>
            <person name="Han L."/>
            <person name="Marino S.M."/>
            <person name="Sun X."/>
            <person name="Turanov A.A."/>
            <person name="Yang P."/>
            <person name="Yim S.H."/>
            <person name="Zhao X."/>
            <person name="Kasaikina M.V."/>
            <person name="Stoletzki N."/>
            <person name="Peng C."/>
            <person name="Polak P."/>
            <person name="Xiong Z."/>
            <person name="Kiezun A."/>
            <person name="Zhu Y."/>
            <person name="Chen Y."/>
            <person name="Kryukov G.V."/>
            <person name="Zhang Q."/>
            <person name="Peshkin L."/>
            <person name="Yang L."/>
            <person name="Bronson R.T."/>
            <person name="Buffenstein R."/>
            <person name="Wang B."/>
            <person name="Han C."/>
            <person name="Li Q."/>
            <person name="Chen L."/>
            <person name="Zhao W."/>
            <person name="Sunyaev S.R."/>
            <person name="Park T.J."/>
            <person name="Zhang G."/>
            <person name="Wang J."/>
            <person name="Gladyshev V.N."/>
        </authorList>
    </citation>
    <scope>NUCLEOTIDE SEQUENCE [LARGE SCALE GENOMIC DNA]</scope>
</reference>
<feature type="compositionally biased region" description="Low complexity" evidence="1">
    <location>
        <begin position="122"/>
        <end position="132"/>
    </location>
</feature>
<protein>
    <submittedName>
        <fullName evidence="2">Uncharacterized protein</fullName>
    </submittedName>
</protein>
<dbReference type="AlphaFoldDB" id="G5B0B6"/>
<sequence length="158" mass="16600">MNVGDKQLLSRGGQTSGVGLDFGPVPSWGKFCSLTRRPGVRTPSVPEREAAVPEDRGARHPPGRSPLRTGPTRPNNSSQWTRRVPEGEPAPDPISTDAAGSTQRSVTSASASSIIFPELSRAPRGPRCARPRASMRAALTQPSLRSGLAPGSALAQLT</sequence>
<evidence type="ECO:0000256" key="1">
    <source>
        <dbReference type="SAM" id="MobiDB-lite"/>
    </source>
</evidence>
<organism evidence="2 3">
    <name type="scientific">Heterocephalus glaber</name>
    <name type="common">Naked mole rat</name>
    <dbReference type="NCBI Taxonomy" id="10181"/>
    <lineage>
        <taxon>Eukaryota</taxon>
        <taxon>Metazoa</taxon>
        <taxon>Chordata</taxon>
        <taxon>Craniata</taxon>
        <taxon>Vertebrata</taxon>
        <taxon>Euteleostomi</taxon>
        <taxon>Mammalia</taxon>
        <taxon>Eutheria</taxon>
        <taxon>Euarchontoglires</taxon>
        <taxon>Glires</taxon>
        <taxon>Rodentia</taxon>
        <taxon>Hystricomorpha</taxon>
        <taxon>Bathyergidae</taxon>
        <taxon>Heterocephalus</taxon>
    </lineage>
</organism>